<name>A0AAU9KCV2_9CILI</name>
<dbReference type="Proteomes" id="UP001162131">
    <property type="component" value="Unassembled WGS sequence"/>
</dbReference>
<sequence>MKLIVEKPENILNKVKSDFTRSVRRTKTESPIQRTVKKTINRGLRKDKARTLTQPELSSEKIDLIQEFILRSKTNQPETQEQKTHEITLKGQNSPLPDKADERKSENVNMNEKHPQEENMKKNCGEVSRGELLCQNEEAALSGDIYYSVNSPETESEIDFEPFPFKF</sequence>
<protein>
    <submittedName>
        <fullName evidence="2">Uncharacterized protein</fullName>
    </submittedName>
</protein>
<feature type="region of interest" description="Disordered" evidence="1">
    <location>
        <begin position="73"/>
        <end position="123"/>
    </location>
</feature>
<dbReference type="EMBL" id="CAJZBQ010000063">
    <property type="protein sequence ID" value="CAG9335856.1"/>
    <property type="molecule type" value="Genomic_DNA"/>
</dbReference>
<accession>A0AAU9KCV2</accession>
<keyword evidence="3" id="KW-1185">Reference proteome</keyword>
<evidence type="ECO:0000313" key="2">
    <source>
        <dbReference type="EMBL" id="CAG9335856.1"/>
    </source>
</evidence>
<evidence type="ECO:0000256" key="1">
    <source>
        <dbReference type="SAM" id="MobiDB-lite"/>
    </source>
</evidence>
<evidence type="ECO:0000313" key="3">
    <source>
        <dbReference type="Proteomes" id="UP001162131"/>
    </source>
</evidence>
<dbReference type="AlphaFoldDB" id="A0AAU9KCV2"/>
<proteinExistence type="predicted"/>
<reference evidence="2" key="1">
    <citation type="submission" date="2021-09" db="EMBL/GenBank/DDBJ databases">
        <authorList>
            <consortium name="AG Swart"/>
            <person name="Singh M."/>
            <person name="Singh A."/>
            <person name="Seah K."/>
            <person name="Emmerich C."/>
        </authorList>
    </citation>
    <scope>NUCLEOTIDE SEQUENCE</scope>
    <source>
        <strain evidence="2">ATCC30299</strain>
    </source>
</reference>
<feature type="compositionally biased region" description="Basic and acidic residues" evidence="1">
    <location>
        <begin position="98"/>
        <end position="123"/>
    </location>
</feature>
<comment type="caution">
    <text evidence="2">The sequence shown here is derived from an EMBL/GenBank/DDBJ whole genome shotgun (WGS) entry which is preliminary data.</text>
</comment>
<gene>
    <name evidence="2" type="ORF">BSTOLATCC_MIC65176</name>
</gene>
<organism evidence="2 3">
    <name type="scientific">Blepharisma stoltei</name>
    <dbReference type="NCBI Taxonomy" id="1481888"/>
    <lineage>
        <taxon>Eukaryota</taxon>
        <taxon>Sar</taxon>
        <taxon>Alveolata</taxon>
        <taxon>Ciliophora</taxon>
        <taxon>Postciliodesmatophora</taxon>
        <taxon>Heterotrichea</taxon>
        <taxon>Heterotrichida</taxon>
        <taxon>Blepharismidae</taxon>
        <taxon>Blepharisma</taxon>
    </lineage>
</organism>